<gene>
    <name evidence="1" type="ORF">CA836_02555</name>
</gene>
<reference evidence="1 2" key="1">
    <citation type="submission" date="2017-06" db="EMBL/GenBank/DDBJ databases">
        <title>Draft genome sequence of Fusobacterium nucleatum subsp. polymorphum KCOM 1248 (=ChDC F113).</title>
        <authorList>
            <person name="Kook J.-K."/>
            <person name="Park S.-N."/>
            <person name="Lim Y.K."/>
            <person name="Roh H."/>
        </authorList>
    </citation>
    <scope>NUCLEOTIDE SEQUENCE [LARGE SCALE GENOMIC DNA]</scope>
    <source>
        <strain evidence="2">KCOM 1248 (ChDC F113)</strain>
    </source>
</reference>
<dbReference type="EMBL" id="NIRK01000001">
    <property type="protein sequence ID" value="PHH98715.1"/>
    <property type="molecule type" value="Genomic_DNA"/>
</dbReference>
<dbReference type="RefSeq" id="WP_099002466.1">
    <property type="nucleotide sequence ID" value="NZ_CP077136.1"/>
</dbReference>
<evidence type="ECO:0000313" key="2">
    <source>
        <dbReference type="Proteomes" id="UP000223525"/>
    </source>
</evidence>
<name>A0A2C6AWX4_FUSNP</name>
<proteinExistence type="predicted"/>
<evidence type="ECO:0000313" key="1">
    <source>
        <dbReference type="EMBL" id="PHH98715.1"/>
    </source>
</evidence>
<comment type="caution">
    <text evidence="1">The sequence shown here is derived from an EMBL/GenBank/DDBJ whole genome shotgun (WGS) entry which is preliminary data.</text>
</comment>
<dbReference type="AlphaFoldDB" id="A0A2C6AWX4"/>
<organism evidence="1 2">
    <name type="scientific">Fusobacterium nucleatum subsp. polymorphum</name>
    <name type="common">Fusobacterium polymorphum</name>
    <dbReference type="NCBI Taxonomy" id="76857"/>
    <lineage>
        <taxon>Bacteria</taxon>
        <taxon>Fusobacteriati</taxon>
        <taxon>Fusobacteriota</taxon>
        <taxon>Fusobacteriia</taxon>
        <taxon>Fusobacteriales</taxon>
        <taxon>Fusobacteriaceae</taxon>
        <taxon>Fusobacterium</taxon>
    </lineage>
</organism>
<dbReference type="Proteomes" id="UP000223525">
    <property type="component" value="Unassembled WGS sequence"/>
</dbReference>
<protein>
    <submittedName>
        <fullName evidence="1">Uncharacterized protein</fullName>
    </submittedName>
</protein>
<accession>A0A2C6AWX4</accession>
<sequence length="77" mass="8659">MAMILNIHDQVDKVINEIERNYSKGLTFTLSELSSIGVVEDTSNFSTFLNMCRNQIISKRVASYVTGSGINAKFRKI</sequence>